<protein>
    <submittedName>
        <fullName evidence="1">XRE family transcriptional regulator</fullName>
    </submittedName>
</protein>
<dbReference type="InterPro" id="IPR010982">
    <property type="entry name" value="Lambda_DNA-bd_dom_sf"/>
</dbReference>
<dbReference type="Proteomes" id="UP000759273">
    <property type="component" value="Unassembled WGS sequence"/>
</dbReference>
<dbReference type="AlphaFoldDB" id="A0A943HJM7"/>
<accession>A0A943HJM7</accession>
<name>A0A943HJM7_9FIRM</name>
<dbReference type="SUPFAM" id="SSF47413">
    <property type="entry name" value="lambda repressor-like DNA-binding domains"/>
    <property type="match status" value="1"/>
</dbReference>
<sequence length="69" mass="7660">MDFSTKIRMGEAVAKMSEAELARKIGTTPQAFNQRVKTGKFKYEELESIASALGAELVLKFRFSDGTEV</sequence>
<dbReference type="Gene3D" id="1.10.260.40">
    <property type="entry name" value="lambda repressor-like DNA-binding domains"/>
    <property type="match status" value="1"/>
</dbReference>
<dbReference type="GO" id="GO:0003677">
    <property type="term" value="F:DNA binding"/>
    <property type="evidence" value="ECO:0007669"/>
    <property type="project" value="InterPro"/>
</dbReference>
<proteinExistence type="predicted"/>
<evidence type="ECO:0000313" key="2">
    <source>
        <dbReference type="Proteomes" id="UP000759273"/>
    </source>
</evidence>
<dbReference type="EMBL" id="JAGZGG010000003">
    <property type="protein sequence ID" value="MBS5331280.1"/>
    <property type="molecule type" value="Genomic_DNA"/>
</dbReference>
<gene>
    <name evidence="1" type="ORF">KHY36_01970</name>
</gene>
<evidence type="ECO:0000313" key="1">
    <source>
        <dbReference type="EMBL" id="MBS5331280.1"/>
    </source>
</evidence>
<organism evidence="1 2">
    <name type="scientific">Subdoligranulum variabile</name>
    <dbReference type="NCBI Taxonomy" id="214851"/>
    <lineage>
        <taxon>Bacteria</taxon>
        <taxon>Bacillati</taxon>
        <taxon>Bacillota</taxon>
        <taxon>Clostridia</taxon>
        <taxon>Eubacteriales</taxon>
        <taxon>Oscillospiraceae</taxon>
        <taxon>Subdoligranulum</taxon>
    </lineage>
</organism>
<comment type="caution">
    <text evidence="1">The sequence shown here is derived from an EMBL/GenBank/DDBJ whole genome shotgun (WGS) entry which is preliminary data.</text>
</comment>
<reference evidence="1" key="1">
    <citation type="submission" date="2021-02" db="EMBL/GenBank/DDBJ databases">
        <title>Infant gut strain persistence is associated with maternal origin, phylogeny, and functional potential including surface adhesion and iron acquisition.</title>
        <authorList>
            <person name="Lou Y.C."/>
        </authorList>
    </citation>
    <scope>NUCLEOTIDE SEQUENCE</scope>
    <source>
        <strain evidence="1">L3_101_000M1_dasL3_101_000M1_concoct_87</strain>
    </source>
</reference>